<name>A0AAD7LXI3_QUISA</name>
<dbReference type="KEGG" id="qsa:O6P43_014619"/>
<gene>
    <name evidence="2" type="ORF">O6P43_014619</name>
</gene>
<dbReference type="SUPFAM" id="SSF49503">
    <property type="entry name" value="Cupredoxins"/>
    <property type="match status" value="1"/>
</dbReference>
<reference evidence="2" key="1">
    <citation type="journal article" date="2023" name="Science">
        <title>Elucidation of the pathway for biosynthesis of saponin adjuvants from the soapbark tree.</title>
        <authorList>
            <person name="Reed J."/>
            <person name="Orme A."/>
            <person name="El-Demerdash A."/>
            <person name="Owen C."/>
            <person name="Martin L.B.B."/>
            <person name="Misra R.C."/>
            <person name="Kikuchi S."/>
            <person name="Rejzek M."/>
            <person name="Martin A.C."/>
            <person name="Harkess A."/>
            <person name="Leebens-Mack J."/>
            <person name="Louveau T."/>
            <person name="Stephenson M.J."/>
            <person name="Osbourn A."/>
        </authorList>
    </citation>
    <scope>NUCLEOTIDE SEQUENCE</scope>
    <source>
        <strain evidence="2">S10</strain>
    </source>
</reference>
<evidence type="ECO:0000313" key="3">
    <source>
        <dbReference type="Proteomes" id="UP001163823"/>
    </source>
</evidence>
<accession>A0AAD7LXI3</accession>
<proteinExistence type="predicted"/>
<sequence>MRIAAETGFIKNVTKGGRDVFQLMEAKPYYFICGYGRCFNGMKVAINVEEFRPTPAPAAHKSGSAFDFWYSGHTTFGAALNHGVYVPLQTVLATIMEDHKKNEFRH</sequence>
<feature type="domain" description="Phytocyanin" evidence="1">
    <location>
        <begin position="1"/>
        <end position="50"/>
    </location>
</feature>
<dbReference type="AlphaFoldDB" id="A0AAD7LXI3"/>
<dbReference type="Gene3D" id="2.60.40.420">
    <property type="entry name" value="Cupredoxins - blue copper proteins"/>
    <property type="match status" value="1"/>
</dbReference>
<protein>
    <submittedName>
        <fullName evidence="2">Lamin-like protein</fullName>
    </submittedName>
</protein>
<organism evidence="2 3">
    <name type="scientific">Quillaja saponaria</name>
    <name type="common">Soap bark tree</name>
    <dbReference type="NCBI Taxonomy" id="32244"/>
    <lineage>
        <taxon>Eukaryota</taxon>
        <taxon>Viridiplantae</taxon>
        <taxon>Streptophyta</taxon>
        <taxon>Embryophyta</taxon>
        <taxon>Tracheophyta</taxon>
        <taxon>Spermatophyta</taxon>
        <taxon>Magnoliopsida</taxon>
        <taxon>eudicotyledons</taxon>
        <taxon>Gunneridae</taxon>
        <taxon>Pentapetalae</taxon>
        <taxon>rosids</taxon>
        <taxon>fabids</taxon>
        <taxon>Fabales</taxon>
        <taxon>Quillajaceae</taxon>
        <taxon>Quillaja</taxon>
    </lineage>
</organism>
<dbReference type="Proteomes" id="UP001163823">
    <property type="component" value="Chromosome 6"/>
</dbReference>
<comment type="caution">
    <text evidence="2">The sequence shown here is derived from an EMBL/GenBank/DDBJ whole genome shotgun (WGS) entry which is preliminary data.</text>
</comment>
<dbReference type="InterPro" id="IPR003245">
    <property type="entry name" value="Phytocyanin_dom"/>
</dbReference>
<dbReference type="PROSITE" id="PS51485">
    <property type="entry name" value="PHYTOCYANIN"/>
    <property type="match status" value="1"/>
</dbReference>
<evidence type="ECO:0000259" key="1">
    <source>
        <dbReference type="PROSITE" id="PS51485"/>
    </source>
</evidence>
<dbReference type="EMBL" id="JARAOO010000006">
    <property type="protein sequence ID" value="KAJ7964885.1"/>
    <property type="molecule type" value="Genomic_DNA"/>
</dbReference>
<evidence type="ECO:0000313" key="2">
    <source>
        <dbReference type="EMBL" id="KAJ7964885.1"/>
    </source>
</evidence>
<keyword evidence="3" id="KW-1185">Reference proteome</keyword>
<dbReference type="GO" id="GO:0009055">
    <property type="term" value="F:electron transfer activity"/>
    <property type="evidence" value="ECO:0007669"/>
    <property type="project" value="InterPro"/>
</dbReference>
<dbReference type="InterPro" id="IPR008972">
    <property type="entry name" value="Cupredoxin"/>
</dbReference>